<dbReference type="InterPro" id="IPR043502">
    <property type="entry name" value="DNA/RNA_pol_sf"/>
</dbReference>
<evidence type="ECO:0000313" key="2">
    <source>
        <dbReference type="EMBL" id="VDM14076.1"/>
    </source>
</evidence>
<proteinExistence type="predicted"/>
<feature type="domain" description="Reverse transcriptase" evidence="1">
    <location>
        <begin position="529"/>
        <end position="794"/>
    </location>
</feature>
<dbReference type="EMBL" id="UYWW01005329">
    <property type="protein sequence ID" value="VDM14076.1"/>
    <property type="molecule type" value="Genomic_DNA"/>
</dbReference>
<dbReference type="Gene3D" id="3.60.10.10">
    <property type="entry name" value="Endonuclease/exonuclease/phosphatase"/>
    <property type="match status" value="1"/>
</dbReference>
<dbReference type="Pfam" id="PF00078">
    <property type="entry name" value="RVT_1"/>
    <property type="match status" value="1"/>
</dbReference>
<dbReference type="OrthoDB" id="5875724at2759"/>
<name>A0A3P7E401_WUCBA</name>
<dbReference type="AlphaFoldDB" id="A0A3P7E401"/>
<protein>
    <recommendedName>
        <fullName evidence="1">Reverse transcriptase domain-containing protein</fullName>
    </recommendedName>
</protein>
<dbReference type="Proteomes" id="UP000270924">
    <property type="component" value="Unassembled WGS sequence"/>
</dbReference>
<dbReference type="OMA" id="CITIEIC"/>
<gene>
    <name evidence="2" type="ORF">WBA_LOCUS7462</name>
</gene>
<organism evidence="2 3">
    <name type="scientific">Wuchereria bancrofti</name>
    <dbReference type="NCBI Taxonomy" id="6293"/>
    <lineage>
        <taxon>Eukaryota</taxon>
        <taxon>Metazoa</taxon>
        <taxon>Ecdysozoa</taxon>
        <taxon>Nematoda</taxon>
        <taxon>Chromadorea</taxon>
        <taxon>Rhabditida</taxon>
        <taxon>Spirurina</taxon>
        <taxon>Spiruromorpha</taxon>
        <taxon>Filarioidea</taxon>
        <taxon>Onchocercidae</taxon>
        <taxon>Wuchereria</taxon>
    </lineage>
</organism>
<reference evidence="2 3" key="1">
    <citation type="submission" date="2018-11" db="EMBL/GenBank/DDBJ databases">
        <authorList>
            <consortium name="Pathogen Informatics"/>
        </authorList>
    </citation>
    <scope>NUCLEOTIDE SEQUENCE [LARGE SCALE GENOMIC DNA]</scope>
</reference>
<evidence type="ECO:0000259" key="1">
    <source>
        <dbReference type="PROSITE" id="PS50878"/>
    </source>
</evidence>
<dbReference type="PRINTS" id="PR01345">
    <property type="entry name" value="CERVTRCPTASE"/>
</dbReference>
<accession>A0A3P7E401</accession>
<dbReference type="InterPro" id="IPR000477">
    <property type="entry name" value="RT_dom"/>
</dbReference>
<dbReference type="PANTHER" id="PTHR33332">
    <property type="entry name" value="REVERSE TRANSCRIPTASE DOMAIN-CONTAINING PROTEIN"/>
    <property type="match status" value="1"/>
</dbReference>
<dbReference type="InParanoid" id="A0A3P7E401"/>
<dbReference type="SUPFAM" id="SSF56219">
    <property type="entry name" value="DNase I-like"/>
    <property type="match status" value="1"/>
</dbReference>
<dbReference type="PROSITE" id="PS50878">
    <property type="entry name" value="RT_POL"/>
    <property type="match status" value="1"/>
</dbReference>
<dbReference type="InterPro" id="IPR036691">
    <property type="entry name" value="Endo/exonu/phosph_ase_sf"/>
</dbReference>
<sequence>MTPSQEAVSTINNLSMSPKISSTEQQNANEILIYCQNFNRMKSPGKMKEISLNILSHSFDIILGTETNWDESVHPEEIFGNNYFVFLGNRNLNLSQKKSGGGVLLAINARLNPKEIVTEKHFQFEQVWAKATIAGQVHIFASVYFPPDHANKQSYELFFKTVEIITSKMEPEVKLHIYGDFNQSKVEFISDQENEAILLPVIGENETLHFLFDNIANYGLFQINHVKNQRNSFLDLLFTNCIEDFHVQESVTPLWKNEVFHTAIEYSIYVHKNTLPIDWEYEEVLEYNKTNFVEAKRKLLAIDWQNLFNNEGNVDELVGKFYTEINTITSETVPTRRRRRNNTGNKYPVWFTPQLRNLKNRKQKAYKLYRNNTNDTNLLNYLNISDQFFSALNSANEEYNSKVESEVKSCPKNFFNYVKSKSKSSNFPSQMQLDENVGSNSKEICNLFSKFFKEVYTSFSEEDRDRDYFSYIPEFPNDVSVNSLSETEVRQALKDLDSSKGPGPDGIAPAFLKNLAEELTYPLHHLFNMSINTGKFPQTWKKSFLVPIFKSGPKSDIRNYRGIALLSCIPKLFESIINEKIFQQVKNRITCKQNGFFKGRSTSTNLLEFVNFTLNAMHNRNFVEAIYTDFSKAFDRIDIPLLIFKLQKIGIQPNLLEWLKSYLTKREQIVRFQNVLSESIHVTSGVPQGSHLGPLLFILYVNDISFILKKINVLVYADDMKLYMEIGNANDSHVFQNEINLFYTWCSKSLLQLNVKKCNSIAFSRKHETPNITVLLGNQPVEKCKVVRDLGVILDSQLTFVEHYNTIINKAKSTLGFIKRFAFNFQDPYTIKLLYITYVRPLLEYCSIVWNPYYAVHQARIESVQKQFLLYALRKLNWTAFPLPSYEARCMLINIQSLQERRKFAMLSFINDIISQRIQSAALFSVIRNSIHEPSRTLRHSPLFRITAYTTNYLKNSPLNQMMRFYNENSQYIHFDMSKPELRKNLYNRNNI</sequence>
<dbReference type="SUPFAM" id="SSF56672">
    <property type="entry name" value="DNA/RNA polymerases"/>
    <property type="match status" value="2"/>
</dbReference>
<keyword evidence="3" id="KW-1185">Reference proteome</keyword>
<dbReference type="CDD" id="cd01650">
    <property type="entry name" value="RT_nLTR_like"/>
    <property type="match status" value="1"/>
</dbReference>
<evidence type="ECO:0000313" key="3">
    <source>
        <dbReference type="Proteomes" id="UP000270924"/>
    </source>
</evidence>